<keyword evidence="2" id="KW-1185">Reference proteome</keyword>
<reference evidence="1 2" key="1">
    <citation type="journal article" date="2021" name="Commun. Biol.">
        <title>The genome of Shorea leprosula (Dipterocarpaceae) highlights the ecological relevance of drought in aseasonal tropical rainforests.</title>
        <authorList>
            <person name="Ng K.K.S."/>
            <person name="Kobayashi M.J."/>
            <person name="Fawcett J.A."/>
            <person name="Hatakeyama M."/>
            <person name="Paape T."/>
            <person name="Ng C.H."/>
            <person name="Ang C.C."/>
            <person name="Tnah L.H."/>
            <person name="Lee C.T."/>
            <person name="Nishiyama T."/>
            <person name="Sese J."/>
            <person name="O'Brien M.J."/>
            <person name="Copetti D."/>
            <person name="Mohd Noor M.I."/>
            <person name="Ong R.C."/>
            <person name="Putra M."/>
            <person name="Sireger I.Z."/>
            <person name="Indrioko S."/>
            <person name="Kosugi Y."/>
            <person name="Izuno A."/>
            <person name="Isagi Y."/>
            <person name="Lee S.L."/>
            <person name="Shimizu K.K."/>
        </authorList>
    </citation>
    <scope>NUCLEOTIDE SEQUENCE [LARGE SCALE GENOMIC DNA]</scope>
    <source>
        <strain evidence="1">214</strain>
    </source>
</reference>
<dbReference type="AlphaFoldDB" id="A0AAV5LJS8"/>
<organism evidence="1 2">
    <name type="scientific">Rubroshorea leprosula</name>
    <dbReference type="NCBI Taxonomy" id="152421"/>
    <lineage>
        <taxon>Eukaryota</taxon>
        <taxon>Viridiplantae</taxon>
        <taxon>Streptophyta</taxon>
        <taxon>Embryophyta</taxon>
        <taxon>Tracheophyta</taxon>
        <taxon>Spermatophyta</taxon>
        <taxon>Magnoliopsida</taxon>
        <taxon>eudicotyledons</taxon>
        <taxon>Gunneridae</taxon>
        <taxon>Pentapetalae</taxon>
        <taxon>rosids</taxon>
        <taxon>malvids</taxon>
        <taxon>Malvales</taxon>
        <taxon>Dipterocarpaceae</taxon>
        <taxon>Rubroshorea</taxon>
    </lineage>
</organism>
<proteinExistence type="predicted"/>
<name>A0AAV5LJS8_9ROSI</name>
<comment type="caution">
    <text evidence="1">The sequence shown here is derived from an EMBL/GenBank/DDBJ whole genome shotgun (WGS) entry which is preliminary data.</text>
</comment>
<protein>
    <submittedName>
        <fullName evidence="1">Uncharacterized protein</fullName>
    </submittedName>
</protein>
<sequence length="104" mass="10954">MILPYPVHVGSLQTSFSSLESLFLHVPSSVRVVPGKKDSEATLLRKKQSASVFVLLLEASGSLLSYGELSHCAVAASLLPPASAYSSPSSASLLHLPILLPLLQ</sequence>
<evidence type="ECO:0000313" key="1">
    <source>
        <dbReference type="EMBL" id="GKV37555.1"/>
    </source>
</evidence>
<evidence type="ECO:0000313" key="2">
    <source>
        <dbReference type="Proteomes" id="UP001054252"/>
    </source>
</evidence>
<dbReference type="EMBL" id="BPVZ01000123">
    <property type="protein sequence ID" value="GKV37555.1"/>
    <property type="molecule type" value="Genomic_DNA"/>
</dbReference>
<gene>
    <name evidence="1" type="ORF">SLEP1_g45576</name>
</gene>
<accession>A0AAV5LJS8</accession>
<dbReference type="Proteomes" id="UP001054252">
    <property type="component" value="Unassembled WGS sequence"/>
</dbReference>